<name>A0ABX7XG61_9FLAO</name>
<feature type="transmembrane region" description="Helical" evidence="1">
    <location>
        <begin position="12"/>
        <end position="36"/>
    </location>
</feature>
<protein>
    <recommendedName>
        <fullName evidence="4">DUF304 domain-containing protein</fullName>
    </recommendedName>
</protein>
<keyword evidence="1" id="KW-0812">Transmembrane</keyword>
<dbReference type="RefSeq" id="WP_230477645.1">
    <property type="nucleotide sequence ID" value="NZ_CP072842.1"/>
</dbReference>
<reference evidence="3" key="2">
    <citation type="submission" date="2021-04" db="EMBL/GenBank/DDBJ databases">
        <title>Taxonomy of Flavobacteriaceae bacterium ZY171143.</title>
        <authorList>
            <person name="Li F."/>
        </authorList>
    </citation>
    <scope>NUCLEOTIDE SEQUENCE [LARGE SCALE GENOMIC DNA]</scope>
    <source>
        <strain evidence="3">ZY171143</strain>
    </source>
</reference>
<gene>
    <name evidence="2" type="ORF">J9309_05970</name>
</gene>
<proteinExistence type="predicted"/>
<dbReference type="Proteomes" id="UP000672011">
    <property type="component" value="Chromosome"/>
</dbReference>
<feature type="transmembrane region" description="Helical" evidence="1">
    <location>
        <begin position="42"/>
        <end position="63"/>
    </location>
</feature>
<accession>A0ABX7XG61</accession>
<dbReference type="EMBL" id="CP072842">
    <property type="protein sequence ID" value="QTV06860.1"/>
    <property type="molecule type" value="Genomic_DNA"/>
</dbReference>
<keyword evidence="1" id="KW-0472">Membrane</keyword>
<evidence type="ECO:0008006" key="4">
    <source>
        <dbReference type="Google" id="ProtNLM"/>
    </source>
</evidence>
<keyword evidence="1" id="KW-1133">Transmembrane helix</keyword>
<evidence type="ECO:0000313" key="3">
    <source>
        <dbReference type="Proteomes" id="UP000672011"/>
    </source>
</evidence>
<evidence type="ECO:0000313" key="2">
    <source>
        <dbReference type="EMBL" id="QTV06860.1"/>
    </source>
</evidence>
<reference evidence="2 3" key="1">
    <citation type="journal article" date="2021" name="Int. J. Syst. Evol. Microbiol.">
        <title>Faecalibacter bovis sp. nov., isolated from cow faeces.</title>
        <authorList>
            <person name="Li F."/>
            <person name="Zhao W."/>
            <person name="Hong Q."/>
            <person name="Shao Q."/>
            <person name="Song J."/>
            <person name="Yang S."/>
        </authorList>
    </citation>
    <scope>NUCLEOTIDE SEQUENCE [LARGE SCALE GENOMIC DNA]</scope>
    <source>
        <strain evidence="2 3">ZY171143</strain>
    </source>
</reference>
<keyword evidence="3" id="KW-1185">Reference proteome</keyword>
<sequence>MKLNNKKVKSLVKILNIILLTLLVGFALLYLNILSFTAIDELYVGILISPIAISMLFVGWQYYEFDTSGEGLTLNVKRVGIFSFLSSKDKRVDLPKYKLNSYEIKRGVLNDNLTLFINSKKESNVVKVKLQLSILSSEERNSITSELDKIIQQNQKQIKSKVA</sequence>
<organism evidence="2 3">
    <name type="scientific">Faecalibacter bovis</name>
    <dbReference type="NCBI Taxonomy" id="2898187"/>
    <lineage>
        <taxon>Bacteria</taxon>
        <taxon>Pseudomonadati</taxon>
        <taxon>Bacteroidota</taxon>
        <taxon>Flavobacteriia</taxon>
        <taxon>Flavobacteriales</taxon>
        <taxon>Weeksellaceae</taxon>
        <taxon>Faecalibacter</taxon>
    </lineage>
</organism>
<evidence type="ECO:0000256" key="1">
    <source>
        <dbReference type="SAM" id="Phobius"/>
    </source>
</evidence>